<protein>
    <recommendedName>
        <fullName evidence="2">Tyr recombinase domain-containing protein</fullName>
    </recommendedName>
</protein>
<dbReference type="Gene3D" id="1.10.443.10">
    <property type="entry name" value="Intergrase catalytic core"/>
    <property type="match status" value="1"/>
</dbReference>
<keyword evidence="1" id="KW-0233">DNA recombination</keyword>
<dbReference type="PROSITE" id="PS51898">
    <property type="entry name" value="TYR_RECOMBINASE"/>
    <property type="match status" value="1"/>
</dbReference>
<name>A0A096FJQ3_COMTE</name>
<dbReference type="InterPro" id="IPR011010">
    <property type="entry name" value="DNA_brk_join_enz"/>
</dbReference>
<dbReference type="InterPro" id="IPR013762">
    <property type="entry name" value="Integrase-like_cat_sf"/>
</dbReference>
<gene>
    <name evidence="3" type="ORF">P353_10485</name>
</gene>
<dbReference type="Pfam" id="PF00589">
    <property type="entry name" value="Phage_integrase"/>
    <property type="match status" value="1"/>
</dbReference>
<reference evidence="3 4" key="1">
    <citation type="submission" date="2013-09" db="EMBL/GenBank/DDBJ databases">
        <title>High correlation between genotypes and phenotypes of environmental bacteria Comamonas testosteroni strains.</title>
        <authorList>
            <person name="Liu L."/>
            <person name="Zhu W."/>
            <person name="Xia X."/>
            <person name="Xu B."/>
            <person name="Luo M."/>
            <person name="Wang G."/>
        </authorList>
    </citation>
    <scope>NUCLEOTIDE SEQUENCE [LARGE SCALE GENOMIC DNA]</scope>
    <source>
        <strain evidence="3 4">JL40</strain>
    </source>
</reference>
<dbReference type="GO" id="GO:0015074">
    <property type="term" value="P:DNA integration"/>
    <property type="evidence" value="ECO:0007669"/>
    <property type="project" value="InterPro"/>
</dbReference>
<feature type="domain" description="Tyr recombinase" evidence="2">
    <location>
        <begin position="245"/>
        <end position="475"/>
    </location>
</feature>
<sequence>MVKHNLSPSEQLKLATPSVAKRFYLMHTGSQRTGKAYGLLAEQPPSLAGLSQEERAKVVVSAVIDNSGNTLVISRVGDLEWELWPFVRTANIRNSEKKLNWLDIPDDYREAVQNVLYAYWKRGRPGLKTPEVSSLLKLIKQLKHLCRYASAFKLKSLADLQALHIANFVHEQKLSGKSPGTLMNLFSSIELLYLFRAEHEGTLSLHPWPDSSAADMAGNTSMQRANSRKVSQTPLIPMDVASTLFLFAEGTLDKAESLMDERDRGERKTFYDPQITIIRDACFYLLGVLTGMRCSELASIEVGAGRTEERNGIPFHWLTGTEYKTKKGLVDYLMPSMGHRILHILERWSEPYRQLLAKQIVEMELRPGSHTAEELHWLATARSNCRRLFLGKAPHSGITTLSDSCWGFNLSRLARKAGTTWALAPHQMRRLYGHTFVRHKLGDLLFLKEQFKHSSINMAQLYAASPRQDSALYDDILSELMRYKGEIIASWLEKDEPLAGGAGHKIMEMRAHKFPDRKTLVMEASKRVLIRSTGHSWCLAQDEGCGGSGIYERGRCGSCRDGVIDNRFINIWEEAYRHHKELLVEAEQWGAGALKRVSADLEQASKILRDLGINPEAENAHQDRKT</sequence>
<dbReference type="EMBL" id="AWOR01000043">
    <property type="protein sequence ID" value="KGH30576.1"/>
    <property type="molecule type" value="Genomic_DNA"/>
</dbReference>
<evidence type="ECO:0000313" key="4">
    <source>
        <dbReference type="Proteomes" id="UP000029553"/>
    </source>
</evidence>
<dbReference type="SUPFAM" id="SSF56349">
    <property type="entry name" value="DNA breaking-rejoining enzymes"/>
    <property type="match status" value="1"/>
</dbReference>
<evidence type="ECO:0000256" key="1">
    <source>
        <dbReference type="ARBA" id="ARBA00023172"/>
    </source>
</evidence>
<dbReference type="GO" id="GO:0003677">
    <property type="term" value="F:DNA binding"/>
    <property type="evidence" value="ECO:0007669"/>
    <property type="project" value="InterPro"/>
</dbReference>
<dbReference type="AlphaFoldDB" id="A0A096FJQ3"/>
<dbReference type="InterPro" id="IPR002104">
    <property type="entry name" value="Integrase_catalytic"/>
</dbReference>
<evidence type="ECO:0000313" key="3">
    <source>
        <dbReference type="EMBL" id="KGH30576.1"/>
    </source>
</evidence>
<organism evidence="3 4">
    <name type="scientific">Comamonas testosteroni</name>
    <name type="common">Pseudomonas testosteroni</name>
    <dbReference type="NCBI Taxonomy" id="285"/>
    <lineage>
        <taxon>Bacteria</taxon>
        <taxon>Pseudomonadati</taxon>
        <taxon>Pseudomonadota</taxon>
        <taxon>Betaproteobacteria</taxon>
        <taxon>Burkholderiales</taxon>
        <taxon>Comamonadaceae</taxon>
        <taxon>Comamonas</taxon>
    </lineage>
</organism>
<evidence type="ECO:0000259" key="2">
    <source>
        <dbReference type="PROSITE" id="PS51898"/>
    </source>
</evidence>
<dbReference type="GO" id="GO:0006310">
    <property type="term" value="P:DNA recombination"/>
    <property type="evidence" value="ECO:0007669"/>
    <property type="project" value="UniProtKB-KW"/>
</dbReference>
<proteinExistence type="predicted"/>
<comment type="caution">
    <text evidence="3">The sequence shown here is derived from an EMBL/GenBank/DDBJ whole genome shotgun (WGS) entry which is preliminary data.</text>
</comment>
<accession>A0A096FJQ3</accession>
<dbReference type="Proteomes" id="UP000029553">
    <property type="component" value="Unassembled WGS sequence"/>
</dbReference>
<dbReference type="RefSeq" id="WP_034368691.1">
    <property type="nucleotide sequence ID" value="NZ_AWOR01000043.1"/>
</dbReference>